<dbReference type="AlphaFoldDB" id="M6F3S7"/>
<evidence type="ECO:0000313" key="2">
    <source>
        <dbReference type="Proteomes" id="UP000011980"/>
    </source>
</evidence>
<dbReference type="EMBL" id="ANCE01000207">
    <property type="protein sequence ID" value="EMK20654.1"/>
    <property type="molecule type" value="Genomic_DNA"/>
</dbReference>
<accession>M6F3S7</accession>
<reference evidence="1 2" key="1">
    <citation type="submission" date="2013-01" db="EMBL/GenBank/DDBJ databases">
        <authorList>
            <person name="Harkins D.M."/>
            <person name="Durkin A.S."/>
            <person name="Brinkac L.M."/>
            <person name="Haft D.H."/>
            <person name="Selengut J.D."/>
            <person name="Sanka R."/>
            <person name="DePew J."/>
            <person name="Purushe J."/>
            <person name="Galloway R.L."/>
            <person name="Vinetz J.M."/>
            <person name="Sutton G.G."/>
            <person name="Nierman W.C."/>
            <person name="Fouts D.E."/>
        </authorList>
    </citation>
    <scope>NUCLEOTIDE SEQUENCE [LARGE SCALE GENOMIC DNA]</scope>
    <source>
        <strain evidence="1 2">Nikolaevo</strain>
    </source>
</reference>
<organism evidence="1 2">
    <name type="scientific">Leptospira kirschneri serovar Bulgarica str. Nikolaevo</name>
    <dbReference type="NCBI Taxonomy" id="1240687"/>
    <lineage>
        <taxon>Bacteria</taxon>
        <taxon>Pseudomonadati</taxon>
        <taxon>Spirochaetota</taxon>
        <taxon>Spirochaetia</taxon>
        <taxon>Leptospirales</taxon>
        <taxon>Leptospiraceae</taxon>
        <taxon>Leptospira</taxon>
    </lineage>
</organism>
<name>M6F3S7_9LEPT</name>
<evidence type="ECO:0000313" key="1">
    <source>
        <dbReference type="EMBL" id="EMK20654.1"/>
    </source>
</evidence>
<comment type="caution">
    <text evidence="1">The sequence shown here is derived from an EMBL/GenBank/DDBJ whole genome shotgun (WGS) entry which is preliminary data.</text>
</comment>
<proteinExistence type="predicted"/>
<dbReference type="Proteomes" id="UP000011980">
    <property type="component" value="Unassembled WGS sequence"/>
</dbReference>
<protein>
    <submittedName>
        <fullName evidence="1">Uncharacterized protein</fullName>
    </submittedName>
</protein>
<dbReference type="PATRIC" id="fig|1240687.3.peg.4418"/>
<gene>
    <name evidence="1" type="ORF">LEP1GSC008_4110</name>
</gene>
<sequence length="52" mass="6028">MKSPIVFIHKSELGANSPKTRIISFRTYLKNPLSFLYLKCRIGVRILLFFGL</sequence>